<dbReference type="EMBL" id="JAUNZN010000001">
    <property type="protein sequence ID" value="KAK4830138.1"/>
    <property type="molecule type" value="Genomic_DNA"/>
</dbReference>
<proteinExistence type="predicted"/>
<comment type="caution">
    <text evidence="1">The sequence shown here is derived from an EMBL/GenBank/DDBJ whole genome shotgun (WGS) entry which is preliminary data.</text>
</comment>
<sequence>MRNWLDGHLQRVVVNGKMSRWRPVTSGVPDGSVLGPVLFNIFINDTDSGTECTLSKFAYDTKLSGVVDMPEGQDAIQKDVDKLDKWACVNLMRFNKAKYKVLHLGWGNPWYQRWLGDEGIESSPVEKDLGVLVDEKLDMSRQYVLAAQKAKHIVGCIKRSVASRPHLDYCIRLWSLQHKKDIDLLERIQRRATKMIRGLEHLFCEVRLRELWLFRLEKRRLREDLTVAFQYLKGAYKKDEDRRFSRVCCNRTRGNGFKLKEGRFRLDIRKKFFVMRVVKPWKRLPRQVVVAPSLETFKNALGWKGPLKVIQSNSPCSEQGHLQLDQVAQGPVQPDLECLQGWGIYHLSRQPLPPEQPQSSHSVLIGEVFHPSDHFCGPLWTRSN</sequence>
<protein>
    <recommendedName>
        <fullName evidence="3">Rna-directed dna polymerase from mobile element jockey-like</fullName>
    </recommendedName>
</protein>
<dbReference type="PANTHER" id="PTHR33332">
    <property type="entry name" value="REVERSE TRANSCRIPTASE DOMAIN-CONTAINING PROTEIN"/>
    <property type="match status" value="1"/>
</dbReference>
<evidence type="ECO:0000313" key="1">
    <source>
        <dbReference type="EMBL" id="KAK4830138.1"/>
    </source>
</evidence>
<organism evidence="1 2">
    <name type="scientific">Mycteria americana</name>
    <name type="common">Wood stork</name>
    <dbReference type="NCBI Taxonomy" id="33587"/>
    <lineage>
        <taxon>Eukaryota</taxon>
        <taxon>Metazoa</taxon>
        <taxon>Chordata</taxon>
        <taxon>Craniata</taxon>
        <taxon>Vertebrata</taxon>
        <taxon>Euteleostomi</taxon>
        <taxon>Archelosauria</taxon>
        <taxon>Archosauria</taxon>
        <taxon>Dinosauria</taxon>
        <taxon>Saurischia</taxon>
        <taxon>Theropoda</taxon>
        <taxon>Coelurosauria</taxon>
        <taxon>Aves</taxon>
        <taxon>Neognathae</taxon>
        <taxon>Neoaves</taxon>
        <taxon>Aequornithes</taxon>
        <taxon>Ciconiiformes</taxon>
        <taxon>Ciconiidae</taxon>
        <taxon>Mycteria</taxon>
    </lineage>
</organism>
<reference evidence="1 2" key="1">
    <citation type="journal article" date="2023" name="J. Hered.">
        <title>Chromosome-level genome of the wood stork (Mycteria americana) provides insight into avian chromosome evolution.</title>
        <authorList>
            <person name="Flamio R. Jr."/>
            <person name="Ramstad K.M."/>
        </authorList>
    </citation>
    <scope>NUCLEOTIDE SEQUENCE [LARGE SCALE GENOMIC DNA]</scope>
    <source>
        <strain evidence="1">JAX WOST 10</strain>
    </source>
</reference>
<evidence type="ECO:0000313" key="2">
    <source>
        <dbReference type="Proteomes" id="UP001333110"/>
    </source>
</evidence>
<name>A0AAN7PRI6_MYCAM</name>
<dbReference type="Proteomes" id="UP001333110">
    <property type="component" value="Unassembled WGS sequence"/>
</dbReference>
<evidence type="ECO:0008006" key="3">
    <source>
        <dbReference type="Google" id="ProtNLM"/>
    </source>
</evidence>
<keyword evidence="2" id="KW-1185">Reference proteome</keyword>
<dbReference type="AlphaFoldDB" id="A0AAN7PRI6"/>
<accession>A0AAN7PRI6</accession>
<gene>
    <name evidence="1" type="ORF">QYF61_008565</name>
</gene>
<feature type="non-terminal residue" evidence="1">
    <location>
        <position position="384"/>
    </location>
</feature>